<accession>A0AAE0C8X4</accession>
<evidence type="ECO:0000313" key="3">
    <source>
        <dbReference type="Proteomes" id="UP001190700"/>
    </source>
</evidence>
<feature type="compositionally biased region" description="Polar residues" evidence="1">
    <location>
        <begin position="1"/>
        <end position="13"/>
    </location>
</feature>
<proteinExistence type="predicted"/>
<feature type="compositionally biased region" description="Basic and acidic residues" evidence="1">
    <location>
        <begin position="90"/>
        <end position="108"/>
    </location>
</feature>
<evidence type="ECO:0000256" key="1">
    <source>
        <dbReference type="SAM" id="MobiDB-lite"/>
    </source>
</evidence>
<comment type="caution">
    <text evidence="2">The sequence shown here is derived from an EMBL/GenBank/DDBJ whole genome shotgun (WGS) entry which is preliminary data.</text>
</comment>
<organism evidence="2 3">
    <name type="scientific">Cymbomonas tetramitiformis</name>
    <dbReference type="NCBI Taxonomy" id="36881"/>
    <lineage>
        <taxon>Eukaryota</taxon>
        <taxon>Viridiplantae</taxon>
        <taxon>Chlorophyta</taxon>
        <taxon>Pyramimonadophyceae</taxon>
        <taxon>Pyramimonadales</taxon>
        <taxon>Pyramimonadaceae</taxon>
        <taxon>Cymbomonas</taxon>
    </lineage>
</organism>
<dbReference type="AlphaFoldDB" id="A0AAE0C8X4"/>
<feature type="region of interest" description="Disordered" evidence="1">
    <location>
        <begin position="1"/>
        <end position="146"/>
    </location>
</feature>
<name>A0AAE0C8X4_9CHLO</name>
<sequence>MLPTSTGPGTKQDSCLGLPKESQASTRHERPAIMRTTPTRTGDKARGNKSGTLGGELETETGWRVANCSCAKEDPGKAGAEGTEIPAAPDRGDNKSETPEVVEAEHTKGKSPTTGPSCCDNRAVPSTGRNPSLQALAFQAGQVNTE</sequence>
<dbReference type="EMBL" id="LGRX02027265">
    <property type="protein sequence ID" value="KAK3249540.1"/>
    <property type="molecule type" value="Genomic_DNA"/>
</dbReference>
<gene>
    <name evidence="2" type="ORF">CYMTET_41034</name>
</gene>
<keyword evidence="3" id="KW-1185">Reference proteome</keyword>
<dbReference type="Proteomes" id="UP001190700">
    <property type="component" value="Unassembled WGS sequence"/>
</dbReference>
<evidence type="ECO:0000313" key="2">
    <source>
        <dbReference type="EMBL" id="KAK3249540.1"/>
    </source>
</evidence>
<protein>
    <submittedName>
        <fullName evidence="2">Uncharacterized protein</fullName>
    </submittedName>
</protein>
<reference evidence="2 3" key="1">
    <citation type="journal article" date="2015" name="Genome Biol. Evol.">
        <title>Comparative Genomics of a Bacterivorous Green Alga Reveals Evolutionary Causalities and Consequences of Phago-Mixotrophic Mode of Nutrition.</title>
        <authorList>
            <person name="Burns J.A."/>
            <person name="Paasch A."/>
            <person name="Narechania A."/>
            <person name="Kim E."/>
        </authorList>
    </citation>
    <scope>NUCLEOTIDE SEQUENCE [LARGE SCALE GENOMIC DNA]</scope>
    <source>
        <strain evidence="2 3">PLY_AMNH</strain>
    </source>
</reference>